<feature type="domain" description="EF-hand" evidence="4">
    <location>
        <begin position="35"/>
        <end position="70"/>
    </location>
</feature>
<evidence type="ECO:0000256" key="3">
    <source>
        <dbReference type="SAM" id="SignalP"/>
    </source>
</evidence>
<keyword evidence="3" id="KW-0732">Signal</keyword>
<evidence type="ECO:0000259" key="4">
    <source>
        <dbReference type="PROSITE" id="PS50222"/>
    </source>
</evidence>
<dbReference type="EMBL" id="UYJE01009753">
    <property type="protein sequence ID" value="VDI76462.1"/>
    <property type="molecule type" value="Genomic_DNA"/>
</dbReference>
<dbReference type="PROSITE" id="PS50222">
    <property type="entry name" value="EF_HAND_2"/>
    <property type="match status" value="2"/>
</dbReference>
<dbReference type="AlphaFoldDB" id="A0A8B6HAB0"/>
<protein>
    <recommendedName>
        <fullName evidence="4">EF-hand domain-containing protein</fullName>
    </recommendedName>
</protein>
<accession>A0A8B6HAB0</accession>
<keyword evidence="2" id="KW-0812">Transmembrane</keyword>
<dbReference type="Gene3D" id="1.10.238.10">
    <property type="entry name" value="EF-hand"/>
    <property type="match status" value="2"/>
</dbReference>
<dbReference type="InterPro" id="IPR011992">
    <property type="entry name" value="EF-hand-dom_pair"/>
</dbReference>
<dbReference type="OrthoDB" id="10509933at2759"/>
<organism evidence="5 6">
    <name type="scientific">Mytilus galloprovincialis</name>
    <name type="common">Mediterranean mussel</name>
    <dbReference type="NCBI Taxonomy" id="29158"/>
    <lineage>
        <taxon>Eukaryota</taxon>
        <taxon>Metazoa</taxon>
        <taxon>Spiralia</taxon>
        <taxon>Lophotrochozoa</taxon>
        <taxon>Mollusca</taxon>
        <taxon>Bivalvia</taxon>
        <taxon>Autobranchia</taxon>
        <taxon>Pteriomorphia</taxon>
        <taxon>Mytilida</taxon>
        <taxon>Mytiloidea</taxon>
        <taxon>Mytilidae</taxon>
        <taxon>Mytilinae</taxon>
        <taxon>Mytilus</taxon>
    </lineage>
</organism>
<keyword evidence="2" id="KW-0472">Membrane</keyword>
<name>A0A8B6HAB0_MYTGA</name>
<dbReference type="SUPFAM" id="SSF47473">
    <property type="entry name" value="EF-hand"/>
    <property type="match status" value="1"/>
</dbReference>
<gene>
    <name evidence="5" type="ORF">MGAL_10B045892</name>
</gene>
<keyword evidence="2" id="KW-1133">Transmembrane helix</keyword>
<dbReference type="PROSITE" id="PS00018">
    <property type="entry name" value="EF_HAND_1"/>
    <property type="match status" value="2"/>
</dbReference>
<evidence type="ECO:0000313" key="6">
    <source>
        <dbReference type="Proteomes" id="UP000596742"/>
    </source>
</evidence>
<feature type="transmembrane region" description="Helical" evidence="2">
    <location>
        <begin position="139"/>
        <end position="160"/>
    </location>
</feature>
<dbReference type="GO" id="GO:0005509">
    <property type="term" value="F:calcium ion binding"/>
    <property type="evidence" value="ECO:0007669"/>
    <property type="project" value="InterPro"/>
</dbReference>
<dbReference type="Pfam" id="PF13202">
    <property type="entry name" value="EF-hand_5"/>
    <property type="match status" value="2"/>
</dbReference>
<dbReference type="Proteomes" id="UP000596742">
    <property type="component" value="Unassembled WGS sequence"/>
</dbReference>
<feature type="domain" description="EF-hand" evidence="4">
    <location>
        <begin position="175"/>
        <end position="210"/>
    </location>
</feature>
<evidence type="ECO:0000256" key="2">
    <source>
        <dbReference type="SAM" id="Phobius"/>
    </source>
</evidence>
<reference evidence="5" key="1">
    <citation type="submission" date="2018-11" db="EMBL/GenBank/DDBJ databases">
        <authorList>
            <person name="Alioto T."/>
            <person name="Alioto T."/>
        </authorList>
    </citation>
    <scope>NUCLEOTIDE SEQUENCE</scope>
</reference>
<feature type="signal peptide" evidence="3">
    <location>
        <begin position="1"/>
        <end position="19"/>
    </location>
</feature>
<dbReference type="InterPro" id="IPR002048">
    <property type="entry name" value="EF_hand_dom"/>
</dbReference>
<proteinExistence type="predicted"/>
<keyword evidence="6" id="KW-1185">Reference proteome</keyword>
<feature type="chain" id="PRO_5032724432" description="EF-hand domain-containing protein" evidence="3">
    <location>
        <begin position="20"/>
        <end position="244"/>
    </location>
</feature>
<comment type="caution">
    <text evidence="5">The sequence shown here is derived from an EMBL/GenBank/DDBJ whole genome shotgun (WGS) entry which is preliminary data.</text>
</comment>
<evidence type="ECO:0000256" key="1">
    <source>
        <dbReference type="ARBA" id="ARBA00022837"/>
    </source>
</evidence>
<sequence length="244" mass="27940">MSKVLTSVLVVFGFTVVFSLPAKRSPFTMGLGDLEHTRQLPGRVREFDMNGDGALDMKELEFYFKSTFDDVEHISQNVREVFYVLDTNGDRVIDGQGIFRDLLYDGQINTNLIDKCIIDSIISSSEGHFDYLQILTNTIIMTTVLTSILVVFGFSMVLSVPARRSSLTMRFGERQKSGRLPYRLREFDNNNDGALDRKELSEYFKSTFDNHDHIPQNVEEAFYVLDVDDDDFINVFEAQPLENL</sequence>
<keyword evidence="1" id="KW-0106">Calcium</keyword>
<evidence type="ECO:0000313" key="5">
    <source>
        <dbReference type="EMBL" id="VDI76462.1"/>
    </source>
</evidence>
<dbReference type="InterPro" id="IPR018247">
    <property type="entry name" value="EF_Hand_1_Ca_BS"/>
</dbReference>